<proteinExistence type="inferred from homology"/>
<dbReference type="InterPro" id="IPR036551">
    <property type="entry name" value="Flavin_trans-like"/>
</dbReference>
<dbReference type="Pfam" id="PF02441">
    <property type="entry name" value="Flavoprotein"/>
    <property type="match status" value="1"/>
</dbReference>
<dbReference type="Proteomes" id="UP000001492">
    <property type="component" value="Chromosome 1"/>
</dbReference>
<dbReference type="InterPro" id="IPR035929">
    <property type="entry name" value="CoaB-like_sf"/>
</dbReference>
<dbReference type="eggNOG" id="COG0452">
    <property type="taxonomic scope" value="Bacteria"/>
</dbReference>
<keyword evidence="2 3" id="KW-0456">Lyase</keyword>
<feature type="binding site" evidence="3">
    <location>
        <position position="355"/>
    </location>
    <ligand>
        <name>CTP</name>
        <dbReference type="ChEBI" id="CHEBI:37563"/>
    </ligand>
</feature>
<reference evidence="8" key="1">
    <citation type="submission" date="2010-12" db="EMBL/GenBank/DDBJ databases">
        <title>Complete sequence of chromosome 1 of Asticcacaulis excentricus CB 48.</title>
        <authorList>
            <consortium name="US DOE Joint Genome Institute"/>
            <person name="Lucas S."/>
            <person name="Copeland A."/>
            <person name="Lapidus A."/>
            <person name="Cheng J.-F."/>
            <person name="Bruce D."/>
            <person name="Goodwin L."/>
            <person name="Pitluck S."/>
            <person name="Teshima H."/>
            <person name="Davenport K."/>
            <person name="Detter J.C."/>
            <person name="Han C."/>
            <person name="Tapia R."/>
            <person name="Land M."/>
            <person name="Hauser L."/>
            <person name="Jeffries C."/>
            <person name="Kyrpides N."/>
            <person name="Ivanova N."/>
            <person name="Ovchinnikova G."/>
            <person name="Brun Y.V."/>
            <person name="Woyke T."/>
        </authorList>
    </citation>
    <scope>NUCLEOTIDE SEQUENCE [LARGE SCALE GENOMIC DNA]</scope>
    <source>
        <strain evidence="8">ATCC 15261 / DSM 4724 / KCTC 12464 / NCIMB 9791 / VKM B-1370 / CB 48</strain>
    </source>
</reference>
<sequence>MSCQTLAKAIKDLVMTVASPPRILLIVGGGIAAYKSLELIRLIKKAGLAVSVVLTKAAQQFVTPLSAAALSGDKVYTDLFDLTDETEMGHISLSRQAELVVVAPATANLMASVANGQADDLATTLLLATDKRVLMAPAMNVRMWHHPATQRNLATLRADGVLFTGPDEGDMACGEHGLGRMSEPEAIFGAIQAALKPKARPLNGRHVLITAGPTFEPLDPVRGITNRSSGKQGYAIAAAAADAGARVTLVSGPVSLPTPAGVTRIDVETAAEMHDAVHAALPADVFVGVAAVGDWRAKEIARDKQKKGVDGELTVTLVKNPDILASIGHHPTQRPPLVIGFAAETRNVEVYGQTKLRTKGADAILANDVSKDVFDRDTTNMILIDASGPTAGKHLTKAEVAADLIQYLTTRLK</sequence>
<dbReference type="Gene3D" id="3.40.50.10300">
    <property type="entry name" value="CoaB-like"/>
    <property type="match status" value="1"/>
</dbReference>
<feature type="binding site" evidence="3">
    <location>
        <position position="304"/>
    </location>
    <ligand>
        <name>CTP</name>
        <dbReference type="ChEBI" id="CHEBI:37563"/>
    </ligand>
</feature>
<evidence type="ECO:0000313" key="8">
    <source>
        <dbReference type="Proteomes" id="UP000001492"/>
    </source>
</evidence>
<dbReference type="EMBL" id="CP002395">
    <property type="protein sequence ID" value="ADU11765.1"/>
    <property type="molecule type" value="Genomic_DNA"/>
</dbReference>
<comment type="similarity">
    <text evidence="3 4">In the C-terminal section; belongs to the PPC synthetase family.</text>
</comment>
<dbReference type="NCBIfam" id="TIGR00521">
    <property type="entry name" value="coaBC_dfp"/>
    <property type="match status" value="1"/>
</dbReference>
<comment type="similarity">
    <text evidence="3 4">In the N-terminal section; belongs to the HFCD (homo-oligomeric flavin containing Cys decarboxylase) superfamily.</text>
</comment>
<feature type="binding site" evidence="3">
    <location>
        <position position="294"/>
    </location>
    <ligand>
        <name>CTP</name>
        <dbReference type="ChEBI" id="CHEBI:37563"/>
    </ligand>
</feature>
<comment type="pathway">
    <text evidence="3 4">Cofactor biosynthesis; coenzyme A biosynthesis; CoA from (R)-pantothenate: step 3/5.</text>
</comment>
<comment type="caution">
    <text evidence="3">Lacks conserved residue(s) required for the propagation of feature annotation.</text>
</comment>
<evidence type="ECO:0000256" key="3">
    <source>
        <dbReference type="HAMAP-Rule" id="MF_02225"/>
    </source>
</evidence>
<keyword evidence="3" id="KW-0479">Metal-binding</keyword>
<name>E8RN02_ASTEC</name>
<evidence type="ECO:0000259" key="5">
    <source>
        <dbReference type="Pfam" id="PF02441"/>
    </source>
</evidence>
<evidence type="ECO:0000313" key="7">
    <source>
        <dbReference type="EMBL" id="ADU11765.1"/>
    </source>
</evidence>
<dbReference type="PROSITE" id="PS50890">
    <property type="entry name" value="PUA"/>
    <property type="match status" value="1"/>
</dbReference>
<dbReference type="InterPro" id="IPR007085">
    <property type="entry name" value="DNA/pantothenate-metab_flavo_C"/>
</dbReference>
<protein>
    <recommendedName>
        <fullName evidence="3">Coenzyme A biosynthesis bifunctional protein CoaBC</fullName>
    </recommendedName>
    <alternativeName>
        <fullName evidence="3">DNA/pantothenate metabolism flavoprotein</fullName>
    </alternativeName>
    <alternativeName>
        <fullName evidence="3">Phosphopantothenoylcysteine synthetase/decarboxylase</fullName>
        <shortName evidence="3">PPCS-PPCDC</shortName>
    </alternativeName>
    <domain>
        <recommendedName>
            <fullName evidence="3">Phosphopantothenoylcysteine decarboxylase</fullName>
            <shortName evidence="3">PPC decarboxylase</shortName>
            <shortName evidence="3">PPC-DC</shortName>
            <ecNumber evidence="3">4.1.1.36</ecNumber>
        </recommendedName>
        <alternativeName>
            <fullName evidence="3">CoaC</fullName>
        </alternativeName>
    </domain>
    <domain>
        <recommendedName>
            <fullName evidence="3">Phosphopantothenate--cysteine ligase</fullName>
            <ecNumber evidence="3">6.3.2.5</ecNumber>
        </recommendedName>
        <alternativeName>
            <fullName evidence="3">CoaB</fullName>
        </alternativeName>
        <alternativeName>
            <fullName evidence="3">Phosphopantothenoylcysteine synthetase</fullName>
            <shortName evidence="3">PPC synthetase</shortName>
            <shortName evidence="3">PPC-S</shortName>
        </alternativeName>
    </domain>
</protein>
<feature type="region of interest" description="Phosphopantothenoylcysteine decarboxylase" evidence="3">
    <location>
        <begin position="1"/>
        <end position="206"/>
    </location>
</feature>
<dbReference type="GO" id="GO:0015941">
    <property type="term" value="P:pantothenate catabolic process"/>
    <property type="evidence" value="ECO:0007669"/>
    <property type="project" value="InterPro"/>
</dbReference>
<dbReference type="GO" id="GO:0046872">
    <property type="term" value="F:metal ion binding"/>
    <property type="evidence" value="ECO:0007669"/>
    <property type="project" value="UniProtKB-KW"/>
</dbReference>
<comment type="catalytic activity">
    <reaction evidence="3 4">
        <text>N-[(R)-4-phosphopantothenoyl]-L-cysteine + H(+) = (R)-4'-phosphopantetheine + CO2</text>
        <dbReference type="Rhea" id="RHEA:16793"/>
        <dbReference type="ChEBI" id="CHEBI:15378"/>
        <dbReference type="ChEBI" id="CHEBI:16526"/>
        <dbReference type="ChEBI" id="CHEBI:59458"/>
        <dbReference type="ChEBI" id="CHEBI:61723"/>
        <dbReference type="EC" id="4.1.1.36"/>
    </reaction>
</comment>
<dbReference type="GO" id="GO:0071513">
    <property type="term" value="C:phosphopantothenoylcysteine decarboxylase complex"/>
    <property type="evidence" value="ECO:0007669"/>
    <property type="project" value="TreeGrafter"/>
</dbReference>
<dbReference type="HOGENOM" id="CLU_033319_0_1_5"/>
<feature type="domain" description="Flavoprotein" evidence="5">
    <location>
        <begin position="22"/>
        <end position="194"/>
    </location>
</feature>
<feature type="active site" description="Proton donor" evidence="3">
    <location>
        <position position="173"/>
    </location>
</feature>
<evidence type="ECO:0000259" key="6">
    <source>
        <dbReference type="Pfam" id="PF04127"/>
    </source>
</evidence>
<comment type="function">
    <text evidence="3">Catalyzes two sequential steps in the biosynthesis of coenzyme A. In the first step cysteine is conjugated to 4'-phosphopantothenate to form 4-phosphopantothenoylcysteine. In the second step the latter compound is decarboxylated to form 4'-phosphopantotheine.</text>
</comment>
<dbReference type="AlphaFoldDB" id="E8RN02"/>
<feature type="domain" description="DNA/pantothenate metabolism flavoprotein C-terminal" evidence="6">
    <location>
        <begin position="202"/>
        <end position="409"/>
    </location>
</feature>
<dbReference type="EC" id="4.1.1.36" evidence="3"/>
<dbReference type="InterPro" id="IPR005252">
    <property type="entry name" value="CoaBC"/>
</dbReference>
<evidence type="ECO:0000256" key="1">
    <source>
        <dbReference type="ARBA" id="ARBA00022793"/>
    </source>
</evidence>
<dbReference type="InterPro" id="IPR003382">
    <property type="entry name" value="Flavoprotein"/>
</dbReference>
<comment type="cofactor">
    <cofactor evidence="3">
        <name>Mg(2+)</name>
        <dbReference type="ChEBI" id="CHEBI:18420"/>
    </cofactor>
</comment>
<evidence type="ECO:0000256" key="2">
    <source>
        <dbReference type="ARBA" id="ARBA00023239"/>
    </source>
</evidence>
<evidence type="ECO:0000256" key="4">
    <source>
        <dbReference type="RuleBase" id="RU364078"/>
    </source>
</evidence>
<keyword evidence="3 4" id="KW-0288">FMN</keyword>
<dbReference type="UniPathway" id="UPA00241">
    <property type="reaction ID" value="UER00353"/>
</dbReference>
<dbReference type="Pfam" id="PF04127">
    <property type="entry name" value="DFP"/>
    <property type="match status" value="1"/>
</dbReference>
<feature type="binding site" evidence="3">
    <location>
        <position position="359"/>
    </location>
    <ligand>
        <name>CTP</name>
        <dbReference type="ChEBI" id="CHEBI:37563"/>
    </ligand>
</feature>
<dbReference type="GO" id="GO:0004632">
    <property type="term" value="F:phosphopantothenate--cysteine ligase activity"/>
    <property type="evidence" value="ECO:0007669"/>
    <property type="project" value="UniProtKB-UniRule"/>
</dbReference>
<keyword evidence="3" id="KW-0511">Multifunctional enzyme</keyword>
<dbReference type="SUPFAM" id="SSF52507">
    <property type="entry name" value="Homo-oligomeric flavin-containing Cys decarboxylases, HFCD"/>
    <property type="match status" value="1"/>
</dbReference>
<dbReference type="PANTHER" id="PTHR14359:SF6">
    <property type="entry name" value="PHOSPHOPANTOTHENOYLCYSTEINE DECARBOXYLASE"/>
    <property type="match status" value="1"/>
</dbReference>
<accession>E8RN02</accession>
<dbReference type="Gene3D" id="3.40.50.1950">
    <property type="entry name" value="Flavin prenyltransferase-like"/>
    <property type="match status" value="1"/>
</dbReference>
<dbReference type="SUPFAM" id="SSF102645">
    <property type="entry name" value="CoaB-like"/>
    <property type="match status" value="1"/>
</dbReference>
<comment type="catalytic activity">
    <reaction evidence="3 4">
        <text>(R)-4'-phosphopantothenate + L-cysteine + CTP = N-[(R)-4-phosphopantothenoyl]-L-cysteine + CMP + diphosphate + H(+)</text>
        <dbReference type="Rhea" id="RHEA:19397"/>
        <dbReference type="ChEBI" id="CHEBI:10986"/>
        <dbReference type="ChEBI" id="CHEBI:15378"/>
        <dbReference type="ChEBI" id="CHEBI:33019"/>
        <dbReference type="ChEBI" id="CHEBI:35235"/>
        <dbReference type="ChEBI" id="CHEBI:37563"/>
        <dbReference type="ChEBI" id="CHEBI:59458"/>
        <dbReference type="ChEBI" id="CHEBI:60377"/>
        <dbReference type="EC" id="6.3.2.5"/>
    </reaction>
</comment>
<gene>
    <name evidence="3" type="primary">coaBC</name>
    <name evidence="7" type="ordered locus">Astex_0061</name>
</gene>
<comment type="pathway">
    <text evidence="3 4">Cofactor biosynthesis; coenzyme A biosynthesis; CoA from (R)-pantothenate: step 2/5.</text>
</comment>
<organism evidence="7 8">
    <name type="scientific">Asticcacaulis excentricus (strain ATCC 15261 / DSM 4724 / KCTC 12464 / NCIMB 9791 / VKM B-1370 / CB 48)</name>
    <dbReference type="NCBI Taxonomy" id="573065"/>
    <lineage>
        <taxon>Bacteria</taxon>
        <taxon>Pseudomonadati</taxon>
        <taxon>Pseudomonadota</taxon>
        <taxon>Alphaproteobacteria</taxon>
        <taxon>Caulobacterales</taxon>
        <taxon>Caulobacteraceae</taxon>
        <taxon>Asticcacaulis</taxon>
    </lineage>
</organism>
<feature type="region of interest" description="Phosphopantothenate--cysteine ligase" evidence="3">
    <location>
        <begin position="207"/>
        <end position="413"/>
    </location>
</feature>
<keyword evidence="1 3" id="KW-0210">Decarboxylase</keyword>
<feature type="binding site" evidence="3">
    <location>
        <begin position="321"/>
        <end position="324"/>
    </location>
    <ligand>
        <name>CTP</name>
        <dbReference type="ChEBI" id="CHEBI:37563"/>
    </ligand>
</feature>
<feature type="binding site" evidence="3">
    <location>
        <position position="341"/>
    </location>
    <ligand>
        <name>CTP</name>
        <dbReference type="ChEBI" id="CHEBI:37563"/>
    </ligand>
</feature>
<comment type="cofactor">
    <cofactor evidence="3">
        <name>FMN</name>
        <dbReference type="ChEBI" id="CHEBI:58210"/>
    </cofactor>
    <text evidence="3">Binds 1 FMN per subunit.</text>
</comment>
<dbReference type="GO" id="GO:0010181">
    <property type="term" value="F:FMN binding"/>
    <property type="evidence" value="ECO:0007669"/>
    <property type="project" value="UniProtKB-UniRule"/>
</dbReference>
<dbReference type="EC" id="6.3.2.5" evidence="3"/>
<keyword evidence="3" id="KW-0460">Magnesium</keyword>
<dbReference type="HAMAP" id="MF_02225">
    <property type="entry name" value="CoaBC"/>
    <property type="match status" value="1"/>
</dbReference>
<dbReference type="STRING" id="573065.Astex_0061"/>
<keyword evidence="3 4" id="KW-0285">Flavoprotein</keyword>
<keyword evidence="8" id="KW-1185">Reference proteome</keyword>
<dbReference type="GO" id="GO:0015937">
    <property type="term" value="P:coenzyme A biosynthetic process"/>
    <property type="evidence" value="ECO:0007669"/>
    <property type="project" value="UniProtKB-UniRule"/>
</dbReference>
<dbReference type="GO" id="GO:0004633">
    <property type="term" value="F:phosphopantothenoylcysteine decarboxylase activity"/>
    <property type="evidence" value="ECO:0007669"/>
    <property type="project" value="UniProtKB-UniRule"/>
</dbReference>
<dbReference type="PANTHER" id="PTHR14359">
    <property type="entry name" value="HOMO-OLIGOMERIC FLAVIN CONTAINING CYS DECARBOXYLASE FAMILY"/>
    <property type="match status" value="1"/>
</dbReference>
<keyword evidence="3 4" id="KW-0436">Ligase</keyword>
<comment type="function">
    <text evidence="4">Catalyzes two steps in the biosynthesis of coenzyme A. In the first step cysteine is conjugated to 4'-phosphopantothenate to form 4-phosphopantothenoylcysteine, in the latter compound is decarboxylated to form 4'-phosphopantotheine.</text>
</comment>
<dbReference type="KEGG" id="aex:Astex_0061"/>